<dbReference type="Gene3D" id="2.20.150.10">
    <property type="entry name" value="putative 5-dehydro-2- deoxygluconokinase"/>
    <property type="match status" value="1"/>
</dbReference>
<feature type="domain" description="Carbohydrate kinase PfkB" evidence="6">
    <location>
        <begin position="5"/>
        <end position="319"/>
    </location>
</feature>
<dbReference type="GO" id="GO:0005524">
    <property type="term" value="F:ATP binding"/>
    <property type="evidence" value="ECO:0007669"/>
    <property type="project" value="UniProtKB-KW"/>
</dbReference>
<dbReference type="GO" id="GO:0016301">
    <property type="term" value="F:kinase activity"/>
    <property type="evidence" value="ECO:0007669"/>
    <property type="project" value="UniProtKB-KW"/>
</dbReference>
<evidence type="ECO:0000256" key="1">
    <source>
        <dbReference type="ARBA" id="ARBA00010688"/>
    </source>
</evidence>
<keyword evidence="2" id="KW-0808">Transferase</keyword>
<evidence type="ECO:0000313" key="9">
    <source>
        <dbReference type="Proteomes" id="UP000198761"/>
    </source>
</evidence>
<evidence type="ECO:0000256" key="3">
    <source>
        <dbReference type="ARBA" id="ARBA00022741"/>
    </source>
</evidence>
<evidence type="ECO:0000259" key="6">
    <source>
        <dbReference type="Pfam" id="PF00294"/>
    </source>
</evidence>
<dbReference type="EMBL" id="FOCE01000002">
    <property type="protein sequence ID" value="SEM77894.1"/>
    <property type="molecule type" value="Genomic_DNA"/>
</dbReference>
<comment type="similarity">
    <text evidence="1">Belongs to the carbohydrate kinase PfkB family.</text>
</comment>
<sequence length="635" mass="68631">MKALDVITIGRASVDLYGAQVGGRLEDMGSFQKYIGGSPCNIAAGTARLGLKSALITRVGDEHMGRFIREELAREGVDVRGVLTDRERLTALVLLGIRDETQFPLIFYRENCADMALCEEDIDPALIGDARAVVATGTHLSHPRTEAAVLKALRLARETGAQTALDIDYRPNLWGLAGHGDGESRFIESAAVTAKLQGTLHLFDLIVGTEEEFHIAGGSTDTIAALRAVRAVSGAALVCKRGAAGAVAFTGAIPDTLDEGEAGPGFPIEVFNVLGAGDGFMSGLIKGWLDGETWPVALTYANACGAFAVSRHGCTPAYPSLAELEFFLKRGVVEKALRKDAALEQVHWATNRHKDWSTMRVFAFDHRMQLEAMAGATPEKIGAFKQLCLKAAMQVQDGRPGYGILCDSRLGREALYAAAGTGLWIGRPVEWPGSRPLVLEPEIGPDFGGVQEWPLEHVCKVLCFYHPDDTPEMKAEQEATVLRLFHACRRNRLEMLLEIIPSKVAAVDDDTSATIIQRFYDLGVYPDWWKLEPFTNAAAWEKACAAITRNDPHVRGIVVLGLDAPLDQLAASFAVAARQDLVKGFAVGRTIFAEAAREWLGGRMSDAAAVADMVAKYQQLCGVWDAARASKELAA</sequence>
<dbReference type="Pfam" id="PF09863">
    <property type="entry name" value="DUF2090"/>
    <property type="match status" value="1"/>
</dbReference>
<dbReference type="InterPro" id="IPR002173">
    <property type="entry name" value="Carboh/pur_kinase_PfkB_CS"/>
</dbReference>
<dbReference type="Gene3D" id="3.40.1190.20">
    <property type="match status" value="1"/>
</dbReference>
<dbReference type="InterPro" id="IPR013785">
    <property type="entry name" value="Aldolase_TIM"/>
</dbReference>
<evidence type="ECO:0000256" key="4">
    <source>
        <dbReference type="ARBA" id="ARBA00022777"/>
    </source>
</evidence>
<dbReference type="OrthoDB" id="9792663at2"/>
<evidence type="ECO:0000259" key="7">
    <source>
        <dbReference type="Pfam" id="PF09863"/>
    </source>
</evidence>
<keyword evidence="3" id="KW-0547">Nucleotide-binding</keyword>
<dbReference type="InterPro" id="IPR023314">
    <property type="entry name" value="Myo_inos_IolC-like_sf"/>
</dbReference>
<dbReference type="NCBIfam" id="TIGR04382">
    <property type="entry name" value="myo_inos_iolC_N"/>
    <property type="match status" value="1"/>
</dbReference>
<organism evidence="8 9">
    <name type="scientific">Gemmobacter aquatilis</name>
    <dbReference type="NCBI Taxonomy" id="933059"/>
    <lineage>
        <taxon>Bacteria</taxon>
        <taxon>Pseudomonadati</taxon>
        <taxon>Pseudomonadota</taxon>
        <taxon>Alphaproteobacteria</taxon>
        <taxon>Rhodobacterales</taxon>
        <taxon>Paracoccaceae</taxon>
        <taxon>Gemmobacter</taxon>
    </lineage>
</organism>
<evidence type="ECO:0000313" key="8">
    <source>
        <dbReference type="EMBL" id="SEM77894.1"/>
    </source>
</evidence>
<proteinExistence type="inferred from homology"/>
<protein>
    <submittedName>
        <fullName evidence="8">5-dehydro-2-deoxygluconokinase</fullName>
    </submittedName>
</protein>
<dbReference type="CDD" id="cd01166">
    <property type="entry name" value="KdgK"/>
    <property type="match status" value="1"/>
</dbReference>
<dbReference type="PANTHER" id="PTHR43085">
    <property type="entry name" value="HEXOKINASE FAMILY MEMBER"/>
    <property type="match status" value="1"/>
</dbReference>
<dbReference type="InterPro" id="IPR029056">
    <property type="entry name" value="Ribokinase-like"/>
</dbReference>
<feature type="domain" description="DUF2090" evidence="7">
    <location>
        <begin position="323"/>
        <end position="627"/>
    </location>
</feature>
<dbReference type="SUPFAM" id="SSF53613">
    <property type="entry name" value="Ribokinase-like"/>
    <property type="match status" value="1"/>
</dbReference>
<reference evidence="8 9" key="1">
    <citation type="submission" date="2016-10" db="EMBL/GenBank/DDBJ databases">
        <authorList>
            <person name="de Groot N.N."/>
        </authorList>
    </citation>
    <scope>NUCLEOTIDE SEQUENCE [LARGE SCALE GENOMIC DNA]</scope>
    <source>
        <strain evidence="8 9">DSM 3857</strain>
    </source>
</reference>
<dbReference type="InterPro" id="IPR030830">
    <property type="entry name" value="Myo_inos_IolC"/>
</dbReference>
<dbReference type="InterPro" id="IPR050306">
    <property type="entry name" value="PfkB_Carbo_kinase"/>
</dbReference>
<accession>A0A1H8B6X0</accession>
<dbReference type="STRING" id="933059.SAMN04488103_10253"/>
<keyword evidence="4 8" id="KW-0418">Kinase</keyword>
<dbReference type="Gene3D" id="3.20.20.70">
    <property type="entry name" value="Aldolase class I"/>
    <property type="match status" value="1"/>
</dbReference>
<dbReference type="PANTHER" id="PTHR43085:SF49">
    <property type="entry name" value="5-DEHYDRO-2-DEOXYGLUCONOKINASE"/>
    <property type="match status" value="1"/>
</dbReference>
<name>A0A1H8B6X0_9RHOB</name>
<dbReference type="PROSITE" id="PS00584">
    <property type="entry name" value="PFKB_KINASES_2"/>
    <property type="match status" value="1"/>
</dbReference>
<dbReference type="InterPro" id="IPR011611">
    <property type="entry name" value="PfkB_dom"/>
</dbReference>
<keyword evidence="5" id="KW-0067">ATP-binding</keyword>
<dbReference type="Proteomes" id="UP000198761">
    <property type="component" value="Unassembled WGS sequence"/>
</dbReference>
<dbReference type="PROSITE" id="PS00583">
    <property type="entry name" value="PFKB_KINASES_1"/>
    <property type="match status" value="1"/>
</dbReference>
<dbReference type="Pfam" id="PF00294">
    <property type="entry name" value="PfkB"/>
    <property type="match status" value="1"/>
</dbReference>
<dbReference type="RefSeq" id="WP_091297378.1">
    <property type="nucleotide sequence ID" value="NZ_FOCE01000002.1"/>
</dbReference>
<dbReference type="SUPFAM" id="SSF51569">
    <property type="entry name" value="Aldolase"/>
    <property type="match status" value="1"/>
</dbReference>
<gene>
    <name evidence="8" type="ORF">SAMN04488103_10253</name>
</gene>
<evidence type="ECO:0000256" key="5">
    <source>
        <dbReference type="ARBA" id="ARBA00022840"/>
    </source>
</evidence>
<dbReference type="AlphaFoldDB" id="A0A1H8B6X0"/>
<dbReference type="InterPro" id="IPR018659">
    <property type="entry name" value="DUF2090"/>
</dbReference>
<evidence type="ECO:0000256" key="2">
    <source>
        <dbReference type="ARBA" id="ARBA00022679"/>
    </source>
</evidence>
<keyword evidence="9" id="KW-1185">Reference proteome</keyword>